<feature type="region of interest" description="Disordered" evidence="1">
    <location>
        <begin position="40"/>
        <end position="63"/>
    </location>
</feature>
<organism evidence="2 3">
    <name type="scientific">Vineibacter terrae</name>
    <dbReference type="NCBI Taxonomy" id="2586908"/>
    <lineage>
        <taxon>Bacteria</taxon>
        <taxon>Pseudomonadati</taxon>
        <taxon>Pseudomonadota</taxon>
        <taxon>Alphaproteobacteria</taxon>
        <taxon>Hyphomicrobiales</taxon>
        <taxon>Vineibacter</taxon>
    </lineage>
</organism>
<proteinExistence type="predicted"/>
<evidence type="ECO:0000313" key="3">
    <source>
        <dbReference type="Proteomes" id="UP000321638"/>
    </source>
</evidence>
<reference evidence="2 3" key="1">
    <citation type="submission" date="2019-06" db="EMBL/GenBank/DDBJ databases">
        <title>New taxonomy in bacterial strain CC-CFT640, isolated from vineyard.</title>
        <authorList>
            <person name="Lin S.-Y."/>
            <person name="Tsai C.-F."/>
            <person name="Young C.-C."/>
        </authorList>
    </citation>
    <scope>NUCLEOTIDE SEQUENCE [LARGE SCALE GENOMIC DNA]</scope>
    <source>
        <strain evidence="2 3">CC-CFT640</strain>
    </source>
</reference>
<dbReference type="AlphaFoldDB" id="A0A5C8PIQ0"/>
<evidence type="ECO:0000313" key="2">
    <source>
        <dbReference type="EMBL" id="TXL73691.1"/>
    </source>
</evidence>
<dbReference type="EMBL" id="VDUZ01000023">
    <property type="protein sequence ID" value="TXL73691.1"/>
    <property type="molecule type" value="Genomic_DNA"/>
</dbReference>
<dbReference type="RefSeq" id="WP_147848735.1">
    <property type="nucleotide sequence ID" value="NZ_VDUZ01000023.1"/>
</dbReference>
<evidence type="ECO:0000256" key="1">
    <source>
        <dbReference type="SAM" id="MobiDB-lite"/>
    </source>
</evidence>
<protein>
    <submittedName>
        <fullName evidence="2">Uncharacterized protein</fullName>
    </submittedName>
</protein>
<keyword evidence="3" id="KW-1185">Reference proteome</keyword>
<comment type="caution">
    <text evidence="2">The sequence shown here is derived from an EMBL/GenBank/DDBJ whole genome shotgun (WGS) entry which is preliminary data.</text>
</comment>
<name>A0A5C8PIQ0_9HYPH</name>
<gene>
    <name evidence="2" type="ORF">FHP25_19980</name>
</gene>
<dbReference type="Proteomes" id="UP000321638">
    <property type="component" value="Unassembled WGS sequence"/>
</dbReference>
<sequence length="63" mass="7274">MAILEQEMADDPIARFPHREVPETAYHTDVDDFDDFDDFVDPDDGEDCRAGLLDLDRPEDDDM</sequence>
<accession>A0A5C8PIQ0</accession>